<name>A0A0A9F7H5_ARUDO</name>
<evidence type="ECO:0000313" key="2">
    <source>
        <dbReference type="EMBL" id="JAE06081.1"/>
    </source>
</evidence>
<reference evidence="2" key="1">
    <citation type="submission" date="2014-09" db="EMBL/GenBank/DDBJ databases">
        <authorList>
            <person name="Magalhaes I.L.F."/>
            <person name="Oliveira U."/>
            <person name="Santos F.R."/>
            <person name="Vidigal T.H.D.A."/>
            <person name="Brescovit A.D."/>
            <person name="Santos A.J."/>
        </authorList>
    </citation>
    <scope>NUCLEOTIDE SEQUENCE</scope>
    <source>
        <tissue evidence="2">Shoot tissue taken approximately 20 cm above the soil surface</tissue>
    </source>
</reference>
<feature type="compositionally biased region" description="Basic residues" evidence="1">
    <location>
        <begin position="51"/>
        <end position="64"/>
    </location>
</feature>
<reference evidence="2" key="2">
    <citation type="journal article" date="2015" name="Data Brief">
        <title>Shoot transcriptome of the giant reed, Arundo donax.</title>
        <authorList>
            <person name="Barrero R.A."/>
            <person name="Guerrero F.D."/>
            <person name="Moolhuijzen P."/>
            <person name="Goolsby J.A."/>
            <person name="Tidwell J."/>
            <person name="Bellgard S.E."/>
            <person name="Bellgard M.I."/>
        </authorList>
    </citation>
    <scope>NUCLEOTIDE SEQUENCE</scope>
    <source>
        <tissue evidence="2">Shoot tissue taken approximately 20 cm above the soil surface</tissue>
    </source>
</reference>
<accession>A0A0A9F7H5</accession>
<dbReference type="AlphaFoldDB" id="A0A0A9F7H5"/>
<organism evidence="2">
    <name type="scientific">Arundo donax</name>
    <name type="common">Giant reed</name>
    <name type="synonym">Donax arundinaceus</name>
    <dbReference type="NCBI Taxonomy" id="35708"/>
    <lineage>
        <taxon>Eukaryota</taxon>
        <taxon>Viridiplantae</taxon>
        <taxon>Streptophyta</taxon>
        <taxon>Embryophyta</taxon>
        <taxon>Tracheophyta</taxon>
        <taxon>Spermatophyta</taxon>
        <taxon>Magnoliopsida</taxon>
        <taxon>Liliopsida</taxon>
        <taxon>Poales</taxon>
        <taxon>Poaceae</taxon>
        <taxon>PACMAD clade</taxon>
        <taxon>Arundinoideae</taxon>
        <taxon>Arundineae</taxon>
        <taxon>Arundo</taxon>
    </lineage>
</organism>
<sequence>MYTHTSDLLKYKTCNCNALASSDPPCPIFQFNTHLVPVKRRRRAATPAVARRARGEHRTGRSPRRQREPGRRWGCRRSTIRCLSHPCPA</sequence>
<protein>
    <submittedName>
        <fullName evidence="2">Uncharacterized protein</fullName>
    </submittedName>
</protein>
<feature type="region of interest" description="Disordered" evidence="1">
    <location>
        <begin position="40"/>
        <end position="72"/>
    </location>
</feature>
<dbReference type="EMBL" id="GBRH01191815">
    <property type="protein sequence ID" value="JAE06081.1"/>
    <property type="molecule type" value="Transcribed_RNA"/>
</dbReference>
<evidence type="ECO:0000256" key="1">
    <source>
        <dbReference type="SAM" id="MobiDB-lite"/>
    </source>
</evidence>
<proteinExistence type="predicted"/>